<feature type="non-terminal residue" evidence="2">
    <location>
        <position position="1"/>
    </location>
</feature>
<evidence type="ECO:0000313" key="2">
    <source>
        <dbReference type="EMBL" id="KAF4973461.1"/>
    </source>
</evidence>
<evidence type="ECO:0000313" key="3">
    <source>
        <dbReference type="Proteomes" id="UP000635477"/>
    </source>
</evidence>
<feature type="region of interest" description="Disordered" evidence="1">
    <location>
        <begin position="85"/>
        <end position="110"/>
    </location>
</feature>
<dbReference type="EMBL" id="JABEYC010000856">
    <property type="protein sequence ID" value="KAF4973461.1"/>
    <property type="molecule type" value="Genomic_DNA"/>
</dbReference>
<dbReference type="AlphaFoldDB" id="A0A8H4UBN9"/>
<feature type="region of interest" description="Disordered" evidence="1">
    <location>
        <begin position="1"/>
        <end position="31"/>
    </location>
</feature>
<accession>A0A8H4UBN9</accession>
<reference evidence="2" key="2">
    <citation type="submission" date="2020-05" db="EMBL/GenBank/DDBJ databases">
        <authorList>
            <person name="Kim H.-S."/>
            <person name="Proctor R.H."/>
            <person name="Brown D.W."/>
        </authorList>
    </citation>
    <scope>NUCLEOTIDE SEQUENCE</scope>
    <source>
        <strain evidence="2">NRRL 22465</strain>
    </source>
</reference>
<sequence>PRSSRRRHDSREPEERDDRKRRSRQRRLHRDLDLKTLKTELEAMSSTIISLNARGAKHRDCEFYDRFVRKGGRLQDVIGSTLGQIRGLGEGSEEAEEPRREERRKRRRER</sequence>
<dbReference type="Proteomes" id="UP000635477">
    <property type="component" value="Unassembled WGS sequence"/>
</dbReference>
<dbReference type="OrthoDB" id="4850022at2759"/>
<name>A0A8H4UBN9_9HYPO</name>
<keyword evidence="3" id="KW-1185">Reference proteome</keyword>
<feature type="compositionally biased region" description="Basic and acidic residues" evidence="1">
    <location>
        <begin position="9"/>
        <end position="20"/>
    </location>
</feature>
<proteinExistence type="predicted"/>
<evidence type="ECO:0000256" key="1">
    <source>
        <dbReference type="SAM" id="MobiDB-lite"/>
    </source>
</evidence>
<gene>
    <name evidence="2" type="ORF">FZEAL_9323</name>
</gene>
<reference evidence="2" key="1">
    <citation type="journal article" date="2020" name="BMC Genomics">
        <title>Correction to: Identification and distribution of gene clusters required for synthesis of sphingolipid metabolism inhibitors in diverse species of the filamentous fungus Fusarium.</title>
        <authorList>
            <person name="Kim H.S."/>
            <person name="Lohmar J.M."/>
            <person name="Busman M."/>
            <person name="Brown D.W."/>
            <person name="Naumann T.A."/>
            <person name="Divon H.H."/>
            <person name="Lysoe E."/>
            <person name="Uhlig S."/>
            <person name="Proctor R.H."/>
        </authorList>
    </citation>
    <scope>NUCLEOTIDE SEQUENCE</scope>
    <source>
        <strain evidence="2">NRRL 22465</strain>
    </source>
</reference>
<comment type="caution">
    <text evidence="2">The sequence shown here is derived from an EMBL/GenBank/DDBJ whole genome shotgun (WGS) entry which is preliminary data.</text>
</comment>
<protein>
    <submittedName>
        <fullName evidence="2">Uncharacterized protein</fullName>
    </submittedName>
</protein>
<organism evidence="2 3">
    <name type="scientific">Fusarium zealandicum</name>
    <dbReference type="NCBI Taxonomy" id="1053134"/>
    <lineage>
        <taxon>Eukaryota</taxon>
        <taxon>Fungi</taxon>
        <taxon>Dikarya</taxon>
        <taxon>Ascomycota</taxon>
        <taxon>Pezizomycotina</taxon>
        <taxon>Sordariomycetes</taxon>
        <taxon>Hypocreomycetidae</taxon>
        <taxon>Hypocreales</taxon>
        <taxon>Nectriaceae</taxon>
        <taxon>Fusarium</taxon>
        <taxon>Fusarium staphyleae species complex</taxon>
    </lineage>
</organism>